<keyword evidence="2" id="KW-1185">Reference proteome</keyword>
<protein>
    <submittedName>
        <fullName evidence="1">Uncharacterized protein</fullName>
    </submittedName>
</protein>
<dbReference type="InParanoid" id="A0A2J7PNP2"/>
<comment type="caution">
    <text evidence="1">The sequence shown here is derived from an EMBL/GenBank/DDBJ whole genome shotgun (WGS) entry which is preliminary data.</text>
</comment>
<dbReference type="AlphaFoldDB" id="A0A2J7PNP2"/>
<sequence>MKWQIVCKLVMVLPTKSSTTDLGFIMSVQDGSQNNSQCCVNKRAWISANNIWIFLLRKTDAYSFLRLA</sequence>
<gene>
    <name evidence="1" type="ORF">B7P43_G18421</name>
</gene>
<organism evidence="1 2">
    <name type="scientific">Cryptotermes secundus</name>
    <dbReference type="NCBI Taxonomy" id="105785"/>
    <lineage>
        <taxon>Eukaryota</taxon>
        <taxon>Metazoa</taxon>
        <taxon>Ecdysozoa</taxon>
        <taxon>Arthropoda</taxon>
        <taxon>Hexapoda</taxon>
        <taxon>Insecta</taxon>
        <taxon>Pterygota</taxon>
        <taxon>Neoptera</taxon>
        <taxon>Polyneoptera</taxon>
        <taxon>Dictyoptera</taxon>
        <taxon>Blattodea</taxon>
        <taxon>Blattoidea</taxon>
        <taxon>Termitoidae</taxon>
        <taxon>Kalotermitidae</taxon>
        <taxon>Cryptotermitinae</taxon>
        <taxon>Cryptotermes</taxon>
    </lineage>
</organism>
<evidence type="ECO:0000313" key="1">
    <source>
        <dbReference type="EMBL" id="PNF17938.1"/>
    </source>
</evidence>
<name>A0A2J7PNP2_9NEOP</name>
<dbReference type="Proteomes" id="UP000235965">
    <property type="component" value="Unassembled WGS sequence"/>
</dbReference>
<proteinExistence type="predicted"/>
<reference evidence="1 2" key="1">
    <citation type="submission" date="2017-12" db="EMBL/GenBank/DDBJ databases">
        <title>Hemimetabolous genomes reveal molecular basis of termite eusociality.</title>
        <authorList>
            <person name="Harrison M.C."/>
            <person name="Jongepier E."/>
            <person name="Robertson H.M."/>
            <person name="Arning N."/>
            <person name="Bitard-Feildel T."/>
            <person name="Chao H."/>
            <person name="Childers C.P."/>
            <person name="Dinh H."/>
            <person name="Doddapaneni H."/>
            <person name="Dugan S."/>
            <person name="Gowin J."/>
            <person name="Greiner C."/>
            <person name="Han Y."/>
            <person name="Hu H."/>
            <person name="Hughes D.S.T."/>
            <person name="Huylmans A.-K."/>
            <person name="Kemena C."/>
            <person name="Kremer L.P.M."/>
            <person name="Lee S.L."/>
            <person name="Lopez-Ezquerra A."/>
            <person name="Mallet L."/>
            <person name="Monroy-Kuhn J.M."/>
            <person name="Moser A."/>
            <person name="Murali S.C."/>
            <person name="Muzny D.M."/>
            <person name="Otani S."/>
            <person name="Piulachs M.-D."/>
            <person name="Poelchau M."/>
            <person name="Qu J."/>
            <person name="Schaub F."/>
            <person name="Wada-Katsumata A."/>
            <person name="Worley K.C."/>
            <person name="Xie Q."/>
            <person name="Ylla G."/>
            <person name="Poulsen M."/>
            <person name="Gibbs R.A."/>
            <person name="Schal C."/>
            <person name="Richards S."/>
            <person name="Belles X."/>
            <person name="Korb J."/>
            <person name="Bornberg-Bauer E."/>
        </authorList>
    </citation>
    <scope>NUCLEOTIDE SEQUENCE [LARGE SCALE GENOMIC DNA]</scope>
    <source>
        <tissue evidence="1">Whole body</tissue>
    </source>
</reference>
<accession>A0A2J7PNP2</accession>
<dbReference type="EMBL" id="NEVH01023553">
    <property type="protein sequence ID" value="PNF17938.1"/>
    <property type="molecule type" value="Genomic_DNA"/>
</dbReference>
<evidence type="ECO:0000313" key="2">
    <source>
        <dbReference type="Proteomes" id="UP000235965"/>
    </source>
</evidence>